<dbReference type="AlphaFoldDB" id="C0QPQ1"/>
<comment type="catalytic activity">
    <reaction evidence="9">
        <text>2 cob(II)alamin + reduced [electron-transfer flavoprotein] + 2 ATP = 2 adenosylcob(III)alamin + 2 triphosphate + oxidized [electron-transfer flavoprotein] + 3 H(+)</text>
        <dbReference type="Rhea" id="RHEA:28671"/>
        <dbReference type="Rhea" id="RHEA-COMP:10685"/>
        <dbReference type="Rhea" id="RHEA-COMP:10686"/>
        <dbReference type="ChEBI" id="CHEBI:15378"/>
        <dbReference type="ChEBI" id="CHEBI:16304"/>
        <dbReference type="ChEBI" id="CHEBI:18036"/>
        <dbReference type="ChEBI" id="CHEBI:18408"/>
        <dbReference type="ChEBI" id="CHEBI:30616"/>
        <dbReference type="ChEBI" id="CHEBI:57692"/>
        <dbReference type="ChEBI" id="CHEBI:58307"/>
        <dbReference type="EC" id="2.5.1.17"/>
    </reaction>
</comment>
<comment type="catalytic activity">
    <reaction evidence="8">
        <text>2 cob(II)yrinate a,c diamide + reduced [electron-transfer flavoprotein] + 2 ATP = 2 adenosylcob(III)yrinate a,c-diamide + 2 triphosphate + oxidized [electron-transfer flavoprotein] + 3 H(+)</text>
        <dbReference type="Rhea" id="RHEA:11528"/>
        <dbReference type="Rhea" id="RHEA-COMP:10685"/>
        <dbReference type="Rhea" id="RHEA-COMP:10686"/>
        <dbReference type="ChEBI" id="CHEBI:15378"/>
        <dbReference type="ChEBI" id="CHEBI:18036"/>
        <dbReference type="ChEBI" id="CHEBI:30616"/>
        <dbReference type="ChEBI" id="CHEBI:57692"/>
        <dbReference type="ChEBI" id="CHEBI:58307"/>
        <dbReference type="ChEBI" id="CHEBI:58503"/>
        <dbReference type="ChEBI" id="CHEBI:58537"/>
        <dbReference type="EC" id="2.5.1.17"/>
    </reaction>
</comment>
<dbReference type="InterPro" id="IPR003724">
    <property type="entry name" value="CblAdoTrfase_CobA"/>
</dbReference>
<comment type="similarity">
    <text evidence="2">Belongs to the Cob(I)alamin adenosyltransferase family.</text>
</comment>
<dbReference type="GO" id="GO:0005524">
    <property type="term" value="F:ATP binding"/>
    <property type="evidence" value="ECO:0007669"/>
    <property type="project" value="InterPro"/>
</dbReference>
<name>C0QPQ1_PERMH</name>
<organism evidence="10 11">
    <name type="scientific">Persephonella marina (strain DSM 14350 / EX-H1)</name>
    <dbReference type="NCBI Taxonomy" id="123214"/>
    <lineage>
        <taxon>Bacteria</taxon>
        <taxon>Pseudomonadati</taxon>
        <taxon>Aquificota</taxon>
        <taxon>Aquificia</taxon>
        <taxon>Aquificales</taxon>
        <taxon>Hydrogenothermaceae</taxon>
        <taxon>Persephonella</taxon>
    </lineage>
</organism>
<evidence type="ECO:0000256" key="8">
    <source>
        <dbReference type="ARBA" id="ARBA00048555"/>
    </source>
</evidence>
<gene>
    <name evidence="10" type="ordered locus">PERMA_0861</name>
</gene>
<dbReference type="EC" id="2.5.1.17" evidence="3"/>
<dbReference type="STRING" id="123214.PERMA_0861"/>
<comment type="pathway">
    <text evidence="1">Cofactor biosynthesis; adenosylcobalamin biosynthesis; adenosylcobalamin from cob(II)yrinate a,c-diamide: step 2/7.</text>
</comment>
<dbReference type="eggNOG" id="COG2109">
    <property type="taxonomic scope" value="Bacteria"/>
</dbReference>
<keyword evidence="10" id="KW-0808">Transferase</keyword>
<evidence type="ECO:0000256" key="3">
    <source>
        <dbReference type="ARBA" id="ARBA00012454"/>
    </source>
</evidence>
<dbReference type="Gene3D" id="3.40.50.300">
    <property type="entry name" value="P-loop containing nucleotide triphosphate hydrolases"/>
    <property type="match status" value="1"/>
</dbReference>
<protein>
    <recommendedName>
        <fullName evidence="3">corrinoid adenosyltransferase</fullName>
        <ecNumber evidence="3">2.5.1.17</ecNumber>
    </recommendedName>
    <alternativeName>
        <fullName evidence="5">Cob(II)alamin adenosyltransferase</fullName>
    </alternativeName>
    <alternativeName>
        <fullName evidence="7">Cob(II)yrinic acid a,c-diamide adenosyltransferase</fullName>
    </alternativeName>
    <alternativeName>
        <fullName evidence="6">Cobinamide/cobalamin adenosyltransferase</fullName>
    </alternativeName>
</protein>
<evidence type="ECO:0000256" key="9">
    <source>
        <dbReference type="ARBA" id="ARBA00048692"/>
    </source>
</evidence>
<evidence type="ECO:0000256" key="4">
    <source>
        <dbReference type="ARBA" id="ARBA00024929"/>
    </source>
</evidence>
<evidence type="ECO:0000313" key="10">
    <source>
        <dbReference type="EMBL" id="ACO03872.1"/>
    </source>
</evidence>
<evidence type="ECO:0000313" key="11">
    <source>
        <dbReference type="Proteomes" id="UP000001366"/>
    </source>
</evidence>
<dbReference type="PANTHER" id="PTHR46638">
    <property type="entry name" value="CORRINOID ADENOSYLTRANSFERASE"/>
    <property type="match status" value="1"/>
</dbReference>
<evidence type="ECO:0000256" key="5">
    <source>
        <dbReference type="ARBA" id="ARBA00031529"/>
    </source>
</evidence>
<sequence length="181" mass="20651">MIIIFTGNGKGKTTAAVGTGIRALGAGKKVLMVQFMKVKERSSEYNVIKDLKGFDIYSFGREGFYLPEEELKKNPDLLKAGVKPFSDIDFKLAEEGISFVRQRASEYDLIILDEICVAVYYRLLDTRKITDLLKEFRDKHFILTGRYCPGEIIDMADLVTEMKEVKHYYRKGVKAVKGIDF</sequence>
<accession>C0QPQ1</accession>
<dbReference type="Pfam" id="PF02572">
    <property type="entry name" value="CobA_CobO_BtuR"/>
    <property type="match status" value="1"/>
</dbReference>
<reference evidence="10 11" key="1">
    <citation type="journal article" date="2009" name="J. Bacteriol.">
        <title>Complete and draft genome sequences of six members of the Aquificales.</title>
        <authorList>
            <person name="Reysenbach A.L."/>
            <person name="Hamamura N."/>
            <person name="Podar M."/>
            <person name="Griffiths E."/>
            <person name="Ferreira S."/>
            <person name="Hochstein R."/>
            <person name="Heidelberg J."/>
            <person name="Johnson J."/>
            <person name="Mead D."/>
            <person name="Pohorille A."/>
            <person name="Sarmiento M."/>
            <person name="Schweighofer K."/>
            <person name="Seshadri R."/>
            <person name="Voytek M.A."/>
        </authorList>
    </citation>
    <scope>NUCLEOTIDE SEQUENCE [LARGE SCALE GENOMIC DNA]</scope>
    <source>
        <strain evidence="11">DSM 14350 / EX-H1</strain>
    </source>
</reference>
<dbReference type="EMBL" id="CP001230">
    <property type="protein sequence ID" value="ACO03872.1"/>
    <property type="molecule type" value="Genomic_DNA"/>
</dbReference>
<comment type="function">
    <text evidence="4">Required for both de novo synthesis of the corrin ring for the assimilation of exogenous corrinoids. Participates in the adenosylation of a variety of incomplete and complete corrinoids.</text>
</comment>
<keyword evidence="11" id="KW-1185">Reference proteome</keyword>
<dbReference type="GO" id="GO:0008817">
    <property type="term" value="F:corrinoid adenosyltransferase activity"/>
    <property type="evidence" value="ECO:0007669"/>
    <property type="project" value="UniProtKB-EC"/>
</dbReference>
<dbReference type="PANTHER" id="PTHR46638:SF1">
    <property type="entry name" value="CORRINOID ADENOSYLTRANSFERASE"/>
    <property type="match status" value="1"/>
</dbReference>
<dbReference type="RefSeq" id="WP_012676111.1">
    <property type="nucleotide sequence ID" value="NC_012440.1"/>
</dbReference>
<dbReference type="Proteomes" id="UP000001366">
    <property type="component" value="Chromosome"/>
</dbReference>
<evidence type="ECO:0000256" key="6">
    <source>
        <dbReference type="ARBA" id="ARBA00033334"/>
    </source>
</evidence>
<proteinExistence type="inferred from homology"/>
<dbReference type="GO" id="GO:0009236">
    <property type="term" value="P:cobalamin biosynthetic process"/>
    <property type="evidence" value="ECO:0007669"/>
    <property type="project" value="InterPro"/>
</dbReference>
<dbReference type="KEGG" id="pmx:PERMA_0861"/>
<evidence type="ECO:0000256" key="7">
    <source>
        <dbReference type="ARBA" id="ARBA00033354"/>
    </source>
</evidence>
<dbReference type="OrthoDB" id="9810309at2"/>
<dbReference type="PaxDb" id="123214-PERMA_0861"/>
<dbReference type="SUPFAM" id="SSF52540">
    <property type="entry name" value="P-loop containing nucleoside triphosphate hydrolases"/>
    <property type="match status" value="1"/>
</dbReference>
<dbReference type="PIRSF" id="PIRSF015617">
    <property type="entry name" value="Adensltrnsf_CobA"/>
    <property type="match status" value="1"/>
</dbReference>
<evidence type="ECO:0000256" key="2">
    <source>
        <dbReference type="ARBA" id="ARBA00007487"/>
    </source>
</evidence>
<evidence type="ECO:0000256" key="1">
    <source>
        <dbReference type="ARBA" id="ARBA00005121"/>
    </source>
</evidence>
<dbReference type="HOGENOM" id="CLU_088595_2_0_0"/>
<dbReference type="InterPro" id="IPR027417">
    <property type="entry name" value="P-loop_NTPase"/>
</dbReference>